<dbReference type="AlphaFoldDB" id="A0A7Z0EDD6"/>
<sequence length="73" mass="8150">MNVTPTVVASLAGPHIPRFAPQIDIRPDRFGELPALLVNPIDNRGRKIEGLWLIEGSQHSVKGPVYRWIEPRG</sequence>
<gene>
    <name evidence="1" type="ORF">HNR05_001375</name>
</gene>
<keyword evidence="2" id="KW-1185">Reference proteome</keyword>
<evidence type="ECO:0000313" key="1">
    <source>
        <dbReference type="EMBL" id="NYJ19584.1"/>
    </source>
</evidence>
<proteinExistence type="predicted"/>
<organism evidence="1 2">
    <name type="scientific">Glaciibacter psychrotolerans</name>
    <dbReference type="NCBI Taxonomy" id="670054"/>
    <lineage>
        <taxon>Bacteria</taxon>
        <taxon>Bacillati</taxon>
        <taxon>Actinomycetota</taxon>
        <taxon>Actinomycetes</taxon>
        <taxon>Micrococcales</taxon>
        <taxon>Microbacteriaceae</taxon>
        <taxon>Glaciibacter</taxon>
    </lineage>
</organism>
<protein>
    <submittedName>
        <fullName evidence="1">Uncharacterized protein</fullName>
    </submittedName>
</protein>
<accession>A0A7Z0EDD6</accession>
<evidence type="ECO:0000313" key="2">
    <source>
        <dbReference type="Proteomes" id="UP000537260"/>
    </source>
</evidence>
<comment type="caution">
    <text evidence="1">The sequence shown here is derived from an EMBL/GenBank/DDBJ whole genome shotgun (WGS) entry which is preliminary data.</text>
</comment>
<dbReference type="Proteomes" id="UP000537260">
    <property type="component" value="Unassembled WGS sequence"/>
</dbReference>
<dbReference type="EMBL" id="JACCFM010000001">
    <property type="protein sequence ID" value="NYJ19584.1"/>
    <property type="molecule type" value="Genomic_DNA"/>
</dbReference>
<reference evidence="1 2" key="1">
    <citation type="submission" date="2020-07" db="EMBL/GenBank/DDBJ databases">
        <title>Sequencing the genomes of 1000 actinobacteria strains.</title>
        <authorList>
            <person name="Klenk H.-P."/>
        </authorList>
    </citation>
    <scope>NUCLEOTIDE SEQUENCE [LARGE SCALE GENOMIC DNA]</scope>
    <source>
        <strain evidence="1 2">LI1</strain>
    </source>
</reference>
<name>A0A7Z0EDD6_9MICO</name>